<dbReference type="EMBL" id="JBFSHR010000002">
    <property type="protein sequence ID" value="MEX6428411.1"/>
    <property type="molecule type" value="Genomic_DNA"/>
</dbReference>
<dbReference type="InterPro" id="IPR039528">
    <property type="entry name" value="DPM1-like"/>
</dbReference>
<dbReference type="Proteomes" id="UP001560267">
    <property type="component" value="Unassembled WGS sequence"/>
</dbReference>
<keyword evidence="3" id="KW-0808">Transferase</keyword>
<evidence type="ECO:0000259" key="4">
    <source>
        <dbReference type="Pfam" id="PF00535"/>
    </source>
</evidence>
<dbReference type="InterPro" id="IPR029044">
    <property type="entry name" value="Nucleotide-diphossugar_trans"/>
</dbReference>
<evidence type="ECO:0000313" key="6">
    <source>
        <dbReference type="Proteomes" id="UP001560267"/>
    </source>
</evidence>
<evidence type="ECO:0000313" key="5">
    <source>
        <dbReference type="EMBL" id="MEX6428411.1"/>
    </source>
</evidence>
<reference evidence="5 6" key="1">
    <citation type="submission" date="2024-07" db="EMBL/GenBank/DDBJ databases">
        <title>Draft Genome Sequence of Ferrimicrobium acidiphilum Strain YE2023, Isolated from a Pulp of Bioleach Reactor.</title>
        <authorList>
            <person name="Elkina Y.A."/>
            <person name="Bulaeva A.G."/>
            <person name="Beletsky A.V."/>
            <person name="Mardanov A.V."/>
        </authorList>
    </citation>
    <scope>NUCLEOTIDE SEQUENCE [LARGE SCALE GENOMIC DNA]</scope>
    <source>
        <strain evidence="5 6">YE2023</strain>
    </source>
</reference>
<accession>A0ABV3Y0C6</accession>
<dbReference type="PANTHER" id="PTHR43398:SF1">
    <property type="entry name" value="DOLICHOL-PHOSPHATE MANNOSYLTRANSFERASE SUBUNIT 1"/>
    <property type="match status" value="1"/>
</dbReference>
<keyword evidence="2" id="KW-0328">Glycosyltransferase</keyword>
<protein>
    <submittedName>
        <fullName evidence="5">Glycosyltransferase family 2 protein</fullName>
    </submittedName>
</protein>
<name>A0ABV3Y0C6_9ACTN</name>
<dbReference type="SUPFAM" id="SSF53448">
    <property type="entry name" value="Nucleotide-diphospho-sugar transferases"/>
    <property type="match status" value="1"/>
</dbReference>
<gene>
    <name evidence="5" type="ORF">AB6A68_00945</name>
</gene>
<dbReference type="Pfam" id="PF00535">
    <property type="entry name" value="Glycos_transf_2"/>
    <property type="match status" value="1"/>
</dbReference>
<comment type="similarity">
    <text evidence="1">Belongs to the glycosyltransferase 2 family.</text>
</comment>
<keyword evidence="6" id="KW-1185">Reference proteome</keyword>
<organism evidence="5 6">
    <name type="scientific">Ferrimicrobium acidiphilum</name>
    <dbReference type="NCBI Taxonomy" id="121039"/>
    <lineage>
        <taxon>Bacteria</taxon>
        <taxon>Bacillati</taxon>
        <taxon>Actinomycetota</taxon>
        <taxon>Acidimicrobiia</taxon>
        <taxon>Acidimicrobiales</taxon>
        <taxon>Acidimicrobiaceae</taxon>
        <taxon>Ferrimicrobium</taxon>
    </lineage>
</organism>
<evidence type="ECO:0000256" key="2">
    <source>
        <dbReference type="ARBA" id="ARBA00022676"/>
    </source>
</evidence>
<sequence>MRELPHVEEFKLATVLLPVMNETDSLRETIDIVEREAGVDVGEYLILVSPRTTTASRAMIASLQGVYGERIRVHEQSLPFLGGALREGFALAEGSHVVMMASDLETDPHDVAVMIERAKRLPAAIITASRWIRGGSFSGYSPVKLALNKVFQSSFALLYQSPLSDMTYGYRLFPTAVVQAIEWEEVRHPFLLETIVKPLRLGVAVYEIPSRWQARTEGESSNSFFRNFVYFRIGVRTRLRPRASLFAASN</sequence>
<evidence type="ECO:0000256" key="3">
    <source>
        <dbReference type="ARBA" id="ARBA00022679"/>
    </source>
</evidence>
<proteinExistence type="inferred from homology"/>
<dbReference type="PANTHER" id="PTHR43398">
    <property type="entry name" value="DOLICHOL-PHOSPHATE MANNOSYLTRANSFERASE SUBUNIT 1"/>
    <property type="match status" value="1"/>
</dbReference>
<dbReference type="Gene3D" id="3.90.550.10">
    <property type="entry name" value="Spore Coat Polysaccharide Biosynthesis Protein SpsA, Chain A"/>
    <property type="match status" value="1"/>
</dbReference>
<dbReference type="CDD" id="cd04179">
    <property type="entry name" value="DPM_DPG-synthase_like"/>
    <property type="match status" value="1"/>
</dbReference>
<dbReference type="RefSeq" id="WP_276942818.1">
    <property type="nucleotide sequence ID" value="NZ_DAHZQW010000051.1"/>
</dbReference>
<comment type="caution">
    <text evidence="5">The sequence shown here is derived from an EMBL/GenBank/DDBJ whole genome shotgun (WGS) entry which is preliminary data.</text>
</comment>
<feature type="domain" description="Glycosyltransferase 2-like" evidence="4">
    <location>
        <begin position="14"/>
        <end position="178"/>
    </location>
</feature>
<evidence type="ECO:0000256" key="1">
    <source>
        <dbReference type="ARBA" id="ARBA00006739"/>
    </source>
</evidence>
<dbReference type="InterPro" id="IPR001173">
    <property type="entry name" value="Glyco_trans_2-like"/>
</dbReference>